<keyword evidence="4" id="KW-1185">Reference proteome</keyword>
<accession>A0A2P6NQ24</accession>
<dbReference type="Proteomes" id="UP000241769">
    <property type="component" value="Unassembled WGS sequence"/>
</dbReference>
<sequence>MEEEEIGASTSKSHEPPLPSLGHAERKFRQTRQINTVNYREKTDKRKALLDTWQGQGASPSDQPISELPTTVDQVITNSEGHLIESFRRISNAERVAVGSPDLNRDSRRGQEQERFVSDIRREIKKMDRDTEDMVQVFDDTKSAGRQLIDRTSELNSMANYSFKRVRENDEWKDRRLSTERLWKSDLTTVPNRPSPLVKYERMIFDALKHAGVKHLIWALVFFCLILRAVYMLFSSLFDSQQRQKRVTIEKNTESTDALTIELSLEMLSVGTTEVSVKDTEADVVVVVSSLDEPVTSSSLTKTPQRR</sequence>
<keyword evidence="2" id="KW-0472">Membrane</keyword>
<comment type="caution">
    <text evidence="3">The sequence shown here is derived from an EMBL/GenBank/DDBJ whole genome shotgun (WGS) entry which is preliminary data.</text>
</comment>
<proteinExistence type="predicted"/>
<evidence type="ECO:0000256" key="1">
    <source>
        <dbReference type="SAM" id="MobiDB-lite"/>
    </source>
</evidence>
<dbReference type="InParanoid" id="A0A2P6NQ24"/>
<name>A0A2P6NQ24_9EUKA</name>
<evidence type="ECO:0000256" key="2">
    <source>
        <dbReference type="SAM" id="Phobius"/>
    </source>
</evidence>
<feature type="region of interest" description="Disordered" evidence="1">
    <location>
        <begin position="1"/>
        <end position="43"/>
    </location>
</feature>
<keyword evidence="2" id="KW-0812">Transmembrane</keyword>
<reference evidence="3 4" key="1">
    <citation type="journal article" date="2018" name="Genome Biol. Evol.">
        <title>Multiple Roots of Fruiting Body Formation in Amoebozoa.</title>
        <authorList>
            <person name="Hillmann F."/>
            <person name="Forbes G."/>
            <person name="Novohradska S."/>
            <person name="Ferling I."/>
            <person name="Riege K."/>
            <person name="Groth M."/>
            <person name="Westermann M."/>
            <person name="Marz M."/>
            <person name="Spaller T."/>
            <person name="Winckler T."/>
            <person name="Schaap P."/>
            <person name="Glockner G."/>
        </authorList>
    </citation>
    <scope>NUCLEOTIDE SEQUENCE [LARGE SCALE GENOMIC DNA]</scope>
    <source>
        <strain evidence="3 4">Jena</strain>
    </source>
</reference>
<organism evidence="3 4">
    <name type="scientific">Planoprotostelium fungivorum</name>
    <dbReference type="NCBI Taxonomy" id="1890364"/>
    <lineage>
        <taxon>Eukaryota</taxon>
        <taxon>Amoebozoa</taxon>
        <taxon>Evosea</taxon>
        <taxon>Variosea</taxon>
        <taxon>Cavosteliida</taxon>
        <taxon>Cavosteliaceae</taxon>
        <taxon>Planoprotostelium</taxon>
    </lineage>
</organism>
<evidence type="ECO:0000313" key="4">
    <source>
        <dbReference type="Proteomes" id="UP000241769"/>
    </source>
</evidence>
<evidence type="ECO:0000313" key="3">
    <source>
        <dbReference type="EMBL" id="PRP86061.1"/>
    </source>
</evidence>
<dbReference type="AlphaFoldDB" id="A0A2P6NQ24"/>
<dbReference type="EMBL" id="MDYQ01000035">
    <property type="protein sequence ID" value="PRP86061.1"/>
    <property type="molecule type" value="Genomic_DNA"/>
</dbReference>
<protein>
    <submittedName>
        <fullName evidence="3">Uncharacterized protein</fullName>
    </submittedName>
</protein>
<keyword evidence="2" id="KW-1133">Transmembrane helix</keyword>
<gene>
    <name evidence="3" type="ORF">PROFUN_03048</name>
</gene>
<feature type="transmembrane region" description="Helical" evidence="2">
    <location>
        <begin position="216"/>
        <end position="238"/>
    </location>
</feature>